<name>A0A0A9CD44_ARUDO</name>
<reference evidence="1" key="2">
    <citation type="journal article" date="2015" name="Data Brief">
        <title>Shoot transcriptome of the giant reed, Arundo donax.</title>
        <authorList>
            <person name="Barrero R.A."/>
            <person name="Guerrero F.D."/>
            <person name="Moolhuijzen P."/>
            <person name="Goolsby J.A."/>
            <person name="Tidwell J."/>
            <person name="Bellgard S.E."/>
            <person name="Bellgard M.I."/>
        </authorList>
    </citation>
    <scope>NUCLEOTIDE SEQUENCE</scope>
    <source>
        <tissue evidence="1">Shoot tissue taken approximately 20 cm above the soil surface</tissue>
    </source>
</reference>
<protein>
    <submittedName>
        <fullName evidence="1">Uncharacterized protein</fullName>
    </submittedName>
</protein>
<sequence length="44" mass="5241">MNLYYMEELKFVPDMQSINHWFNSGETDGKDNILEPFRNCLSRG</sequence>
<organism evidence="1">
    <name type="scientific">Arundo donax</name>
    <name type="common">Giant reed</name>
    <name type="synonym">Donax arundinaceus</name>
    <dbReference type="NCBI Taxonomy" id="35708"/>
    <lineage>
        <taxon>Eukaryota</taxon>
        <taxon>Viridiplantae</taxon>
        <taxon>Streptophyta</taxon>
        <taxon>Embryophyta</taxon>
        <taxon>Tracheophyta</taxon>
        <taxon>Spermatophyta</taxon>
        <taxon>Magnoliopsida</taxon>
        <taxon>Liliopsida</taxon>
        <taxon>Poales</taxon>
        <taxon>Poaceae</taxon>
        <taxon>PACMAD clade</taxon>
        <taxon>Arundinoideae</taxon>
        <taxon>Arundineae</taxon>
        <taxon>Arundo</taxon>
    </lineage>
</organism>
<evidence type="ECO:0000313" key="1">
    <source>
        <dbReference type="EMBL" id="JAD72373.1"/>
    </source>
</evidence>
<dbReference type="AlphaFoldDB" id="A0A0A9CD44"/>
<accession>A0A0A9CD44</accession>
<proteinExistence type="predicted"/>
<reference evidence="1" key="1">
    <citation type="submission" date="2014-09" db="EMBL/GenBank/DDBJ databases">
        <authorList>
            <person name="Magalhaes I.L.F."/>
            <person name="Oliveira U."/>
            <person name="Santos F.R."/>
            <person name="Vidigal T.H.D.A."/>
            <person name="Brescovit A.D."/>
            <person name="Santos A.J."/>
        </authorList>
    </citation>
    <scope>NUCLEOTIDE SEQUENCE</scope>
    <source>
        <tissue evidence="1">Shoot tissue taken approximately 20 cm above the soil surface</tissue>
    </source>
</reference>
<dbReference type="EMBL" id="GBRH01225522">
    <property type="protein sequence ID" value="JAD72373.1"/>
    <property type="molecule type" value="Transcribed_RNA"/>
</dbReference>